<dbReference type="PANTHER" id="PTHR39606">
    <property type="entry name" value="SURFACE PROTEIN, PUTATIVE-RELATED"/>
    <property type="match status" value="1"/>
</dbReference>
<evidence type="ECO:0008006" key="4">
    <source>
        <dbReference type="Google" id="ProtNLM"/>
    </source>
</evidence>
<evidence type="ECO:0000256" key="1">
    <source>
        <dbReference type="SAM" id="MobiDB-lite"/>
    </source>
</evidence>
<proteinExistence type="predicted"/>
<feature type="compositionally biased region" description="Low complexity" evidence="1">
    <location>
        <begin position="135"/>
        <end position="151"/>
    </location>
</feature>
<feature type="compositionally biased region" description="Low complexity" evidence="1">
    <location>
        <begin position="179"/>
        <end position="192"/>
    </location>
</feature>
<dbReference type="PANTHER" id="PTHR39606:SF1">
    <property type="entry name" value="CELL SURFACE PROTEIN"/>
    <property type="match status" value="1"/>
</dbReference>
<dbReference type="OrthoDB" id="2590867at2759"/>
<name>A0A2J6T2S3_9HELO</name>
<feature type="region of interest" description="Disordered" evidence="1">
    <location>
        <begin position="1"/>
        <end position="237"/>
    </location>
</feature>
<feature type="compositionally biased region" description="Gly residues" evidence="1">
    <location>
        <begin position="70"/>
        <end position="84"/>
    </location>
</feature>
<gene>
    <name evidence="2" type="ORF">K444DRAFT_644892</name>
</gene>
<feature type="compositionally biased region" description="Basic and acidic residues" evidence="1">
    <location>
        <begin position="1"/>
        <end position="18"/>
    </location>
</feature>
<accession>A0A2J6T2S3</accession>
<dbReference type="InParanoid" id="A0A2J6T2S3"/>
<dbReference type="GeneID" id="36593097"/>
<dbReference type="EMBL" id="KZ613847">
    <property type="protein sequence ID" value="PMD57316.1"/>
    <property type="molecule type" value="Genomic_DNA"/>
</dbReference>
<reference evidence="2 3" key="1">
    <citation type="submission" date="2016-04" db="EMBL/GenBank/DDBJ databases">
        <title>A degradative enzymes factory behind the ericoid mycorrhizal symbiosis.</title>
        <authorList>
            <consortium name="DOE Joint Genome Institute"/>
            <person name="Martino E."/>
            <person name="Morin E."/>
            <person name="Grelet G."/>
            <person name="Kuo A."/>
            <person name="Kohler A."/>
            <person name="Daghino S."/>
            <person name="Barry K."/>
            <person name="Choi C."/>
            <person name="Cichocki N."/>
            <person name="Clum A."/>
            <person name="Copeland A."/>
            <person name="Hainaut M."/>
            <person name="Haridas S."/>
            <person name="Labutti K."/>
            <person name="Lindquist E."/>
            <person name="Lipzen A."/>
            <person name="Khouja H.-R."/>
            <person name="Murat C."/>
            <person name="Ohm R."/>
            <person name="Olson A."/>
            <person name="Spatafora J."/>
            <person name="Veneault-Fourrey C."/>
            <person name="Henrissat B."/>
            <person name="Grigoriev I."/>
            <person name="Martin F."/>
            <person name="Perotto S."/>
        </authorList>
    </citation>
    <scope>NUCLEOTIDE SEQUENCE [LARGE SCALE GENOMIC DNA]</scope>
    <source>
        <strain evidence="2 3">E</strain>
    </source>
</reference>
<evidence type="ECO:0000313" key="2">
    <source>
        <dbReference type="EMBL" id="PMD57316.1"/>
    </source>
</evidence>
<feature type="compositionally biased region" description="Polar residues" evidence="1">
    <location>
        <begin position="116"/>
        <end position="127"/>
    </location>
</feature>
<protein>
    <recommendedName>
        <fullName evidence="4">Cell surface protein</fullName>
    </recommendedName>
</protein>
<dbReference type="Proteomes" id="UP000235371">
    <property type="component" value="Unassembled WGS sequence"/>
</dbReference>
<sequence length="237" mass="23484">MSTMDKVKHALHLDKDKSTTSTTHHNGGVPEGTAGPHSSRAANAVDPRIDSDLDSSRTGGINGTTHTGHGTTGGYTGTGTGVTGTSGSTTAGPHSSNLANKIDPTVDSDLDDSRNMGATSGQRTAGYSGTGVGNNIGSNTGTTGGISHSTNAGPHDSNLANKVDPRVDSDLSSTGNRHGASTTGGILGSSGTHATPGSGTAQNTAGPHNSDMLNKVDPRVDSDLSGGKTYGGNATHK</sequence>
<dbReference type="STRING" id="1095630.A0A2J6T2S3"/>
<dbReference type="RefSeq" id="XP_024734220.1">
    <property type="nucleotide sequence ID" value="XM_024885020.1"/>
</dbReference>
<organism evidence="2 3">
    <name type="scientific">Hyaloscypha bicolor E</name>
    <dbReference type="NCBI Taxonomy" id="1095630"/>
    <lineage>
        <taxon>Eukaryota</taxon>
        <taxon>Fungi</taxon>
        <taxon>Dikarya</taxon>
        <taxon>Ascomycota</taxon>
        <taxon>Pezizomycotina</taxon>
        <taxon>Leotiomycetes</taxon>
        <taxon>Helotiales</taxon>
        <taxon>Hyaloscyphaceae</taxon>
        <taxon>Hyaloscypha</taxon>
        <taxon>Hyaloscypha bicolor</taxon>
    </lineage>
</organism>
<evidence type="ECO:0000313" key="3">
    <source>
        <dbReference type="Proteomes" id="UP000235371"/>
    </source>
</evidence>
<keyword evidence="3" id="KW-1185">Reference proteome</keyword>
<dbReference type="AlphaFoldDB" id="A0A2J6T2S3"/>
<feature type="compositionally biased region" description="Polar residues" evidence="1">
    <location>
        <begin position="193"/>
        <end position="207"/>
    </location>
</feature>